<dbReference type="OrthoDB" id="10262656at2759"/>
<dbReference type="AlphaFoldDB" id="B2AFN4"/>
<dbReference type="KEGG" id="pan:PODANSg1495"/>
<keyword evidence="9" id="KW-1185">Reference proteome</keyword>
<reference evidence="8" key="4">
    <citation type="submission" date="2015-04" db="EMBL/GenBank/DDBJ databases">
        <title>Maintaining two mating types: Structure of the mating type locus and its role in heterokaryosis in Podospora anserina.</title>
        <authorList>
            <person name="Grognet P."/>
            <person name="Bidard F."/>
            <person name="Kuchly C."/>
            <person name="Chan Ho Tong L."/>
            <person name="Coppin E."/>
            <person name="Ait Benkhali J."/>
            <person name="Couloux A."/>
            <person name="Wincker P."/>
            <person name="Debuchy R."/>
            <person name="Silar P."/>
        </authorList>
    </citation>
    <scope>NUCLEOTIDE SEQUENCE</scope>
</reference>
<comment type="subcellular location">
    <subcellularLocation>
        <location evidence="1">Membrane</location>
        <topology evidence="1">Multi-pass membrane protein</topology>
    </subcellularLocation>
</comment>
<dbReference type="PANTHER" id="PTHR23504">
    <property type="entry name" value="MAJOR FACILITATOR SUPERFAMILY DOMAIN-CONTAINING PROTEIN 10"/>
    <property type="match status" value="1"/>
</dbReference>
<feature type="transmembrane region" description="Helical" evidence="6">
    <location>
        <begin position="467"/>
        <end position="491"/>
    </location>
</feature>
<dbReference type="PANTHER" id="PTHR23504:SF15">
    <property type="entry name" value="MAJOR FACILITATOR SUPERFAMILY (MFS) PROFILE DOMAIN-CONTAINING PROTEIN"/>
    <property type="match status" value="1"/>
</dbReference>
<sequence>MNIIQMMASTSESVGPIADIRLQLICLGGYDSSPVFQYIDITDLSLGSLRATKAIAWTSIFPYVYFMIGSFNEVPDAQISFYADLLIAIFTFSEFLMCGMITSGWLRISHSIASAAASRAFGGLLNPNTGLVPACLWNMYDTWTACGYSTQKACLDLTHISNLIGPVLGGMLAEPGKNYPSVFPPGSIWTTYPFLLPNPVVASLQLFALIFTSLFLEETHPELREIPDWALAVGRDIVGRQSSHGQEYDYEMVDANQEGFESLEILDNTQQEDVSNVSGHEDDKIIRPMRALTKQLILQTLSVSLLAFHKVSSDAIMPAYLAAPPDISTQKLAGGFGYRGPTIGFILLSHAIIAAIAQIRFVSWFINKMGPLQAYRVVLCAYPVVYTFTLFLPGTLSDVQHIGANAGRSGVVVQRCVVIDWVHLIAKTTSAERFLARTNSAAASFGCLTRSVGPLVTGKVYEVGDRIGFAGLAFWVLAAVAVASGVESLWLRDQV</sequence>
<dbReference type="GO" id="GO:0016020">
    <property type="term" value="C:membrane"/>
    <property type="evidence" value="ECO:0007669"/>
    <property type="project" value="UniProtKB-SubCell"/>
</dbReference>
<evidence type="ECO:0000256" key="6">
    <source>
        <dbReference type="SAM" id="Phobius"/>
    </source>
</evidence>
<reference evidence="9" key="3">
    <citation type="journal article" date="2014" name="Genetics">
        <title>Maintaining two mating types: Structure of the mating type locus and its role in heterokaryosis in Podospora anserina.</title>
        <authorList>
            <person name="Grognet P."/>
            <person name="Bidard F."/>
            <person name="Kuchly C."/>
            <person name="Tong L.C.H."/>
            <person name="Coppin E."/>
            <person name="Benkhali J.A."/>
            <person name="Couloux A."/>
            <person name="Wincker P."/>
            <person name="Debuchy R."/>
            <person name="Silar P."/>
        </authorList>
    </citation>
    <scope>GENOME REANNOTATION</scope>
    <source>
        <strain evidence="9">S / ATCC MYA-4624 / DSM 980 / FGSC 10383</strain>
    </source>
</reference>
<evidence type="ECO:0000313" key="7">
    <source>
        <dbReference type="EMBL" id="CAP62255.1"/>
    </source>
</evidence>
<name>B2AFN4_PODAN</name>
<keyword evidence="4 6" id="KW-1133">Transmembrane helix</keyword>
<dbReference type="Proteomes" id="UP000001197">
    <property type="component" value="Chromosome 5"/>
</dbReference>
<evidence type="ECO:0000256" key="3">
    <source>
        <dbReference type="ARBA" id="ARBA00022692"/>
    </source>
</evidence>
<dbReference type="RefSeq" id="XP_001904473.1">
    <property type="nucleotide sequence ID" value="XM_001904438.1"/>
</dbReference>
<reference evidence="7" key="2">
    <citation type="submission" date="2008-07" db="EMBL/GenBank/DDBJ databases">
        <authorList>
            <person name="Genoscope - CEA"/>
        </authorList>
    </citation>
    <scope>NUCLEOTIDE SEQUENCE</scope>
    <source>
        <strain evidence="7">S mat+</strain>
    </source>
</reference>
<proteinExistence type="predicted"/>
<feature type="transmembrane region" description="Helical" evidence="6">
    <location>
        <begin position="343"/>
        <end position="362"/>
    </location>
</feature>
<dbReference type="HOGENOM" id="CLU_001265_54_5_1"/>
<evidence type="ECO:0000256" key="5">
    <source>
        <dbReference type="ARBA" id="ARBA00023136"/>
    </source>
</evidence>
<dbReference type="SUPFAM" id="SSF103473">
    <property type="entry name" value="MFS general substrate transporter"/>
    <property type="match status" value="1"/>
</dbReference>
<reference evidence="7 9" key="1">
    <citation type="journal article" date="2008" name="Genome Biol.">
        <title>The genome sequence of the model ascomycete fungus Podospora anserina.</title>
        <authorList>
            <person name="Espagne E."/>
            <person name="Lespinet O."/>
            <person name="Malagnac F."/>
            <person name="Da Silva C."/>
            <person name="Jaillon O."/>
            <person name="Porcel B.M."/>
            <person name="Couloux A."/>
            <person name="Aury J.-M."/>
            <person name="Segurens B."/>
            <person name="Poulain J."/>
            <person name="Anthouard V."/>
            <person name="Grossetete S."/>
            <person name="Khalili H."/>
            <person name="Coppin E."/>
            <person name="Dequard-Chablat M."/>
            <person name="Picard M."/>
            <person name="Contamine V."/>
            <person name="Arnaise S."/>
            <person name="Bourdais A."/>
            <person name="Berteaux-Lecellier V."/>
            <person name="Gautheret D."/>
            <person name="de Vries R.P."/>
            <person name="Battaglia E."/>
            <person name="Coutinho P.M."/>
            <person name="Danchin E.G.J."/>
            <person name="Henrissat B."/>
            <person name="El Khoury R."/>
            <person name="Sainsard-Chanet A."/>
            <person name="Boivin A."/>
            <person name="Pinan-Lucarre B."/>
            <person name="Sellem C.H."/>
            <person name="Debuchy R."/>
            <person name="Wincker P."/>
            <person name="Weissenbach J."/>
            <person name="Silar P."/>
        </authorList>
    </citation>
    <scope>NUCLEOTIDE SEQUENCE [LARGE SCALE GENOMIC DNA]</scope>
    <source>
        <strain evidence="9">S / ATCC MYA-4624 / DSM 980 / FGSC 10383</strain>
        <strain evidence="7">S mat+</strain>
    </source>
</reference>
<protein>
    <submittedName>
        <fullName evidence="8">Permease</fullName>
    </submittedName>
    <submittedName>
        <fullName evidence="7">Podospora anserina S mat+ genomic DNA chromosome 5, supercontig 7</fullName>
    </submittedName>
</protein>
<evidence type="ECO:0000256" key="1">
    <source>
        <dbReference type="ARBA" id="ARBA00004141"/>
    </source>
</evidence>
<evidence type="ECO:0000313" key="8">
    <source>
        <dbReference type="EMBL" id="CDP29666.1"/>
    </source>
</evidence>
<accession>B2AFN4</accession>
<dbReference type="EMBL" id="FO904940">
    <property type="protein sequence ID" value="CDP29666.1"/>
    <property type="molecule type" value="Genomic_DNA"/>
</dbReference>
<evidence type="ECO:0000256" key="4">
    <source>
        <dbReference type="ARBA" id="ARBA00022989"/>
    </source>
</evidence>
<evidence type="ECO:0000256" key="2">
    <source>
        <dbReference type="ARBA" id="ARBA00022448"/>
    </source>
</evidence>
<keyword evidence="5 6" id="KW-0472">Membrane</keyword>
<dbReference type="eggNOG" id="KOG2615">
    <property type="taxonomic scope" value="Eukaryota"/>
</dbReference>
<keyword evidence="3 6" id="KW-0812">Transmembrane</keyword>
<dbReference type="EMBL" id="CU633461">
    <property type="protein sequence ID" value="CAP62255.1"/>
    <property type="molecule type" value="Genomic_DNA"/>
</dbReference>
<keyword evidence="2" id="KW-0813">Transport</keyword>
<gene>
    <name evidence="7" type="ORF">PODANS_5_12090</name>
</gene>
<dbReference type="GeneID" id="6188651"/>
<dbReference type="VEuPathDB" id="FungiDB:PODANS_5_12090"/>
<evidence type="ECO:0000313" key="9">
    <source>
        <dbReference type="Proteomes" id="UP000001197"/>
    </source>
</evidence>
<dbReference type="InterPro" id="IPR036259">
    <property type="entry name" value="MFS_trans_sf"/>
</dbReference>
<organism evidence="7">
    <name type="scientific">Podospora anserina (strain S / ATCC MYA-4624 / DSM 980 / FGSC 10383)</name>
    <name type="common">Pleurage anserina</name>
    <dbReference type="NCBI Taxonomy" id="515849"/>
    <lineage>
        <taxon>Eukaryota</taxon>
        <taxon>Fungi</taxon>
        <taxon>Dikarya</taxon>
        <taxon>Ascomycota</taxon>
        <taxon>Pezizomycotina</taxon>
        <taxon>Sordariomycetes</taxon>
        <taxon>Sordariomycetidae</taxon>
        <taxon>Sordariales</taxon>
        <taxon>Podosporaceae</taxon>
        <taxon>Podospora</taxon>
        <taxon>Podospora anserina</taxon>
    </lineage>
</organism>
<feature type="transmembrane region" description="Helical" evidence="6">
    <location>
        <begin position="374"/>
        <end position="392"/>
    </location>
</feature>